<comment type="catalytic activity">
    <reaction evidence="8">
        <text>Mo-molybdopterin + GTP + H(+) = Mo-molybdopterin guanine dinucleotide + diphosphate</text>
        <dbReference type="Rhea" id="RHEA:34243"/>
        <dbReference type="ChEBI" id="CHEBI:15378"/>
        <dbReference type="ChEBI" id="CHEBI:33019"/>
        <dbReference type="ChEBI" id="CHEBI:37565"/>
        <dbReference type="ChEBI" id="CHEBI:71302"/>
        <dbReference type="ChEBI" id="CHEBI:71310"/>
        <dbReference type="EC" id="2.7.7.77"/>
    </reaction>
</comment>
<dbReference type="KEGG" id="snl:BJD96_03545"/>
<keyword evidence="3 8" id="KW-0479">Metal-binding</keyword>
<evidence type="ECO:0000256" key="6">
    <source>
        <dbReference type="ARBA" id="ARBA00023134"/>
    </source>
</evidence>
<dbReference type="InterPro" id="IPR029044">
    <property type="entry name" value="Nucleotide-diphossugar_trans"/>
</dbReference>
<comment type="function">
    <text evidence="8">Transfers a GMP moiety from GTP to Mo-molybdopterin (Mo-MPT) cofactor (Moco or molybdenum cofactor) to form Mo-molybdopterin guanine dinucleotide (Mo-MGD) cofactor.</text>
</comment>
<keyword evidence="6 8" id="KW-0342">GTP-binding</keyword>
<dbReference type="GO" id="GO:0046872">
    <property type="term" value="F:metal ion binding"/>
    <property type="evidence" value="ECO:0007669"/>
    <property type="project" value="UniProtKB-KW"/>
</dbReference>
<proteinExistence type="inferred from homology"/>
<dbReference type="EC" id="2.7.7.77" evidence="8"/>
<feature type="binding site" evidence="8">
    <location>
        <position position="97"/>
    </location>
    <ligand>
        <name>GTP</name>
        <dbReference type="ChEBI" id="CHEBI:37565"/>
    </ligand>
</feature>
<organism evidence="11 12">
    <name type="scientific">Staphylococcus nepalensis</name>
    <dbReference type="NCBI Taxonomy" id="214473"/>
    <lineage>
        <taxon>Bacteria</taxon>
        <taxon>Bacillati</taxon>
        <taxon>Bacillota</taxon>
        <taxon>Bacilli</taxon>
        <taxon>Bacillales</taxon>
        <taxon>Staphylococcaceae</taxon>
        <taxon>Staphylococcus</taxon>
    </lineage>
</organism>
<dbReference type="PANTHER" id="PTHR19136:SF81">
    <property type="entry name" value="MOLYBDENUM COFACTOR GUANYLYLTRANSFERASE"/>
    <property type="match status" value="1"/>
</dbReference>
<keyword evidence="11" id="KW-0548">Nucleotidyltransferase</keyword>
<comment type="caution">
    <text evidence="11">The sequence shown here is derived from an EMBL/GenBank/DDBJ whole genome shotgun (WGS) entry which is preliminary data.</text>
</comment>
<dbReference type="InterPro" id="IPR025877">
    <property type="entry name" value="MobA-like_NTP_Trfase"/>
</dbReference>
<evidence type="ECO:0000256" key="3">
    <source>
        <dbReference type="ARBA" id="ARBA00022723"/>
    </source>
</evidence>
<dbReference type="SUPFAM" id="SSF53448">
    <property type="entry name" value="Nucleotide-diphospho-sugar transferases"/>
    <property type="match status" value="1"/>
</dbReference>
<dbReference type="OrthoDB" id="9788394at2"/>
<evidence type="ECO:0000313" key="10">
    <source>
        <dbReference type="EMBL" id="MBO1227095.1"/>
    </source>
</evidence>
<feature type="binding site" evidence="8">
    <location>
        <position position="18"/>
    </location>
    <ligand>
        <name>GTP</name>
        <dbReference type="ChEBI" id="CHEBI:37565"/>
    </ligand>
</feature>
<evidence type="ECO:0000259" key="9">
    <source>
        <dbReference type="Pfam" id="PF12804"/>
    </source>
</evidence>
<dbReference type="NCBIfam" id="NF001457">
    <property type="entry name" value="PRK00317.1-3"/>
    <property type="match status" value="1"/>
</dbReference>
<keyword evidence="7 8" id="KW-0501">Molybdenum cofactor biosynthesis</keyword>
<feature type="binding site" evidence="8">
    <location>
        <begin position="6"/>
        <end position="8"/>
    </location>
    <ligand>
        <name>GTP</name>
        <dbReference type="ChEBI" id="CHEBI:37565"/>
    </ligand>
</feature>
<comment type="cofactor">
    <cofactor evidence="8">
        <name>Mg(2+)</name>
        <dbReference type="ChEBI" id="CHEBI:18420"/>
    </cofactor>
</comment>
<gene>
    <name evidence="8 10" type="primary">mobA</name>
    <name evidence="11" type="ORF">BUZ61_07875</name>
    <name evidence="10" type="ORF">J3T88_07105</name>
</gene>
<reference evidence="11 12" key="1">
    <citation type="journal article" date="2016" name="Front. Microbiol.">
        <title>Comprehensive Phylogenetic Analysis of Bovine Non-aureus Staphylococci Species Based on Whole-Genome Sequencing.</title>
        <authorList>
            <person name="Naushad S."/>
            <person name="Barkema H.W."/>
            <person name="Luby C."/>
            <person name="Condas L.A."/>
            <person name="Nobrega D.B."/>
            <person name="Carson D.A."/>
            <person name="De Buck J."/>
        </authorList>
    </citation>
    <scope>NUCLEOTIDE SEQUENCE [LARGE SCALE GENOMIC DNA]</scope>
    <source>
        <strain evidence="11 12">SNUC 4337</strain>
    </source>
</reference>
<dbReference type="HAMAP" id="MF_00316">
    <property type="entry name" value="MobA"/>
    <property type="match status" value="1"/>
</dbReference>
<reference evidence="11" key="2">
    <citation type="submission" date="2018-03" db="EMBL/GenBank/DDBJ databases">
        <authorList>
            <person name="Keele B.F."/>
        </authorList>
    </citation>
    <scope>NUCLEOTIDE SEQUENCE</scope>
    <source>
        <strain evidence="11">SNUC 4337</strain>
    </source>
</reference>
<comment type="subcellular location">
    <subcellularLocation>
        <location evidence="8">Cytoplasm</location>
    </subcellularLocation>
</comment>
<reference evidence="10 13" key="3">
    <citation type="submission" date="2021-03" db="EMBL/GenBank/DDBJ databases">
        <title>Staphylococci and Mammaliicocci in bats.</title>
        <authorList>
            <person name="Fountain K."/>
        </authorList>
    </citation>
    <scope>NUCLEOTIDE SEQUENCE [LARGE SCALE GENOMIC DNA]</scope>
    <source>
        <strain evidence="10 13">18_1_E_SW</strain>
    </source>
</reference>
<dbReference type="Proteomes" id="UP000664081">
    <property type="component" value="Unassembled WGS sequence"/>
</dbReference>
<keyword evidence="5 8" id="KW-0460">Magnesium</keyword>
<dbReference type="InterPro" id="IPR013482">
    <property type="entry name" value="Molybde_CF_guanTrfase"/>
</dbReference>
<dbReference type="Proteomes" id="UP000240400">
    <property type="component" value="Unassembled WGS sequence"/>
</dbReference>
<dbReference type="AlphaFoldDB" id="A0A291JIU7"/>
<sequence length="202" mass="23146">MKAIILAGGQSERFGKPKAFAQINSQMFYKRIIEVLEGTNLFNEIIISTNETLAPQFDYPNIAIDDAENKDKGPMAGIYSVMRQHTDETLFFVISVDTPMITQKAISKLYQFMIEHLIEDQLNIAGFQEKGMPIPTMAFYSPQTLPTIETALDSGDYSLKNVYSKVKSDWLDVHEIDSSNYWYKNINYQQDLEDLHHDIMNS</sequence>
<evidence type="ECO:0000256" key="5">
    <source>
        <dbReference type="ARBA" id="ARBA00022842"/>
    </source>
</evidence>
<dbReference type="GO" id="GO:0061603">
    <property type="term" value="F:molybdenum cofactor guanylyltransferase activity"/>
    <property type="evidence" value="ECO:0007669"/>
    <property type="project" value="UniProtKB-EC"/>
</dbReference>
<dbReference type="GO" id="GO:0006777">
    <property type="term" value="P:Mo-molybdopterin cofactor biosynthetic process"/>
    <property type="evidence" value="ECO:0007669"/>
    <property type="project" value="UniProtKB-KW"/>
</dbReference>
<evidence type="ECO:0000256" key="2">
    <source>
        <dbReference type="ARBA" id="ARBA00022679"/>
    </source>
</evidence>
<dbReference type="GO" id="GO:0005737">
    <property type="term" value="C:cytoplasm"/>
    <property type="evidence" value="ECO:0007669"/>
    <property type="project" value="UniProtKB-SubCell"/>
</dbReference>
<comment type="caution">
    <text evidence="8">Lacks conserved residue(s) required for the propagation of feature annotation.</text>
</comment>
<name>A0A291JIU7_9STAP</name>
<evidence type="ECO:0000313" key="11">
    <source>
        <dbReference type="EMBL" id="PTK58869.1"/>
    </source>
</evidence>
<dbReference type="EMBL" id="JAFNLT010000005">
    <property type="protein sequence ID" value="MBO1227095.1"/>
    <property type="molecule type" value="Genomic_DNA"/>
</dbReference>
<keyword evidence="1 8" id="KW-0963">Cytoplasm</keyword>
<feature type="binding site" evidence="8">
    <location>
        <position position="97"/>
    </location>
    <ligand>
        <name>Mg(2+)</name>
        <dbReference type="ChEBI" id="CHEBI:18420"/>
    </ligand>
</feature>
<comment type="domain">
    <text evidence="8">The N-terminal domain determines nucleotide recognition and specific binding, while the C-terminal domain determines the specific binding to the target protein.</text>
</comment>
<keyword evidence="13" id="KW-1185">Reference proteome</keyword>
<evidence type="ECO:0000256" key="7">
    <source>
        <dbReference type="ARBA" id="ARBA00023150"/>
    </source>
</evidence>
<evidence type="ECO:0000313" key="13">
    <source>
        <dbReference type="Proteomes" id="UP000664081"/>
    </source>
</evidence>
<feature type="domain" description="MobA-like NTP transferase" evidence="9">
    <location>
        <begin position="3"/>
        <end position="164"/>
    </location>
</feature>
<comment type="similarity">
    <text evidence="8">Belongs to the MobA family.</text>
</comment>
<dbReference type="Gene3D" id="3.90.550.10">
    <property type="entry name" value="Spore Coat Polysaccharide Biosynthesis Protein SpsA, Chain A"/>
    <property type="match status" value="1"/>
</dbReference>
<dbReference type="GO" id="GO:0005525">
    <property type="term" value="F:GTP binding"/>
    <property type="evidence" value="ECO:0007669"/>
    <property type="project" value="UniProtKB-UniRule"/>
</dbReference>
<accession>A0A291JIU7</accession>
<protein>
    <recommendedName>
        <fullName evidence="8">Probable molybdenum cofactor guanylyltransferase</fullName>
        <shortName evidence="8">MoCo guanylyltransferase</shortName>
        <ecNumber evidence="8">2.7.7.77</ecNumber>
    </recommendedName>
    <alternativeName>
        <fullName evidence="8">GTP:molybdopterin guanylyltransferase</fullName>
    </alternativeName>
    <alternativeName>
        <fullName evidence="8">Mo-MPT guanylyltransferase</fullName>
    </alternativeName>
    <alternativeName>
        <fullName evidence="8">Molybdopterin guanylyltransferase</fullName>
    </alternativeName>
    <alternativeName>
        <fullName evidence="8">Molybdopterin-guanine dinucleotide synthase</fullName>
        <shortName evidence="8">MGD synthase</shortName>
    </alternativeName>
</protein>
<evidence type="ECO:0000256" key="1">
    <source>
        <dbReference type="ARBA" id="ARBA00022490"/>
    </source>
</evidence>
<dbReference type="EMBL" id="PZHR01000035">
    <property type="protein sequence ID" value="PTK58869.1"/>
    <property type="molecule type" value="Genomic_DNA"/>
</dbReference>
<feature type="binding site" evidence="8">
    <location>
        <position position="65"/>
    </location>
    <ligand>
        <name>GTP</name>
        <dbReference type="ChEBI" id="CHEBI:37565"/>
    </ligand>
</feature>
<keyword evidence="4 8" id="KW-0547">Nucleotide-binding</keyword>
<evidence type="ECO:0000256" key="4">
    <source>
        <dbReference type="ARBA" id="ARBA00022741"/>
    </source>
</evidence>
<dbReference type="CDD" id="cd02503">
    <property type="entry name" value="MobA"/>
    <property type="match status" value="1"/>
</dbReference>
<dbReference type="RefSeq" id="WP_096808662.1">
    <property type="nucleotide sequence ID" value="NZ_CABIWM010000013.1"/>
</dbReference>
<keyword evidence="2 8" id="KW-0808">Transferase</keyword>
<dbReference type="Pfam" id="PF12804">
    <property type="entry name" value="NTP_transf_3"/>
    <property type="match status" value="1"/>
</dbReference>
<dbReference type="GeneID" id="66776156"/>
<evidence type="ECO:0000256" key="8">
    <source>
        <dbReference type="HAMAP-Rule" id="MF_00316"/>
    </source>
</evidence>
<evidence type="ECO:0000313" key="12">
    <source>
        <dbReference type="Proteomes" id="UP000240400"/>
    </source>
</evidence>
<dbReference type="PANTHER" id="PTHR19136">
    <property type="entry name" value="MOLYBDENUM COFACTOR GUANYLYLTRANSFERASE"/>
    <property type="match status" value="1"/>
</dbReference>